<evidence type="ECO:0000313" key="1">
    <source>
        <dbReference type="EMBL" id="RHW54093.1"/>
    </source>
</evidence>
<accession>A0A396T4B8</accession>
<proteinExistence type="predicted"/>
<name>A0A396T4B8_9LACO</name>
<dbReference type="EMBL" id="QOCV01000008">
    <property type="protein sequence ID" value="RHW54093.1"/>
    <property type="molecule type" value="Genomic_DNA"/>
</dbReference>
<evidence type="ECO:0000313" key="2">
    <source>
        <dbReference type="Proteomes" id="UP000265862"/>
    </source>
</evidence>
<comment type="caution">
    <text evidence="1">The sequence shown here is derived from an EMBL/GenBank/DDBJ whole genome shotgun (WGS) entry which is preliminary data.</text>
</comment>
<organism evidence="1 2">
    <name type="scientific">Lactobacillus bombicola</name>
    <dbReference type="NCBI Taxonomy" id="1505723"/>
    <lineage>
        <taxon>Bacteria</taxon>
        <taxon>Bacillati</taxon>
        <taxon>Bacillota</taxon>
        <taxon>Bacilli</taxon>
        <taxon>Lactobacillales</taxon>
        <taxon>Lactobacillaceae</taxon>
        <taxon>Lactobacillus</taxon>
    </lineage>
</organism>
<protein>
    <submittedName>
        <fullName evidence="1">Uncharacterized protein</fullName>
    </submittedName>
</protein>
<sequence>MGLKTKIYHKQATNCSSYHSTISKIAPNILKQKFTKVNPYHVLHANQGIQCQSPNYQFRLKQMYSKACHVKVTAMTMPLGEIIFNLMKHKAINRLKL</sequence>
<gene>
    <name evidence="1" type="ORF">DS835_06200</name>
</gene>
<dbReference type="Proteomes" id="UP000265862">
    <property type="component" value="Unassembled WGS sequence"/>
</dbReference>
<reference evidence="1 2" key="1">
    <citation type="submission" date="2018-07" db="EMBL/GenBank/DDBJ databases">
        <title>Genome sequences of six Lactobacillus spp. isolated from bumble bee guts.</title>
        <authorList>
            <person name="Motta E.V.S."/>
            <person name="Moran N.A."/>
        </authorList>
    </citation>
    <scope>NUCLEOTIDE SEQUENCE [LARGE SCALE GENOMIC DNA]</scope>
    <source>
        <strain evidence="1 2">OCC3</strain>
    </source>
</reference>
<dbReference type="AlphaFoldDB" id="A0A396T4B8"/>